<organism evidence="3">
    <name type="scientific">marine metagenome</name>
    <dbReference type="NCBI Taxonomy" id="408172"/>
    <lineage>
        <taxon>unclassified sequences</taxon>
        <taxon>metagenomes</taxon>
        <taxon>ecological metagenomes</taxon>
    </lineage>
</organism>
<name>A0A382JVP4_9ZZZZ</name>
<dbReference type="Gene3D" id="3.20.20.30">
    <property type="entry name" value="Luciferase-like domain"/>
    <property type="match status" value="1"/>
</dbReference>
<evidence type="ECO:0000256" key="1">
    <source>
        <dbReference type="ARBA" id="ARBA00007789"/>
    </source>
</evidence>
<reference evidence="3" key="1">
    <citation type="submission" date="2018-05" db="EMBL/GenBank/DDBJ databases">
        <authorList>
            <person name="Lanie J.A."/>
            <person name="Ng W.-L."/>
            <person name="Kazmierczak K.M."/>
            <person name="Andrzejewski T.M."/>
            <person name="Davidsen T.M."/>
            <person name="Wayne K.J."/>
            <person name="Tettelin H."/>
            <person name="Glass J.I."/>
            <person name="Rusch D."/>
            <person name="Podicherti R."/>
            <person name="Tsui H.-C.T."/>
            <person name="Winkler M.E."/>
        </authorList>
    </citation>
    <scope>NUCLEOTIDE SEQUENCE</scope>
</reference>
<dbReference type="AlphaFoldDB" id="A0A382JVP4"/>
<dbReference type="GO" id="GO:0005829">
    <property type="term" value="C:cytosol"/>
    <property type="evidence" value="ECO:0007669"/>
    <property type="project" value="TreeGrafter"/>
</dbReference>
<feature type="domain" description="Luciferase-like" evidence="2">
    <location>
        <begin position="26"/>
        <end position="315"/>
    </location>
</feature>
<dbReference type="PANTHER" id="PTHR30137:SF20">
    <property type="entry name" value="N-ACETYL-S-ALKYLCYSTEINE MONOOXYGENASE"/>
    <property type="match status" value="1"/>
</dbReference>
<dbReference type="Pfam" id="PF00296">
    <property type="entry name" value="Bac_luciferase"/>
    <property type="match status" value="1"/>
</dbReference>
<gene>
    <name evidence="3" type="ORF">METZ01_LOCUS267881</name>
</gene>
<dbReference type="EMBL" id="UINC01076144">
    <property type="protein sequence ID" value="SVC15027.1"/>
    <property type="molecule type" value="Genomic_DNA"/>
</dbReference>
<dbReference type="InterPro" id="IPR011251">
    <property type="entry name" value="Luciferase-like_dom"/>
</dbReference>
<dbReference type="InterPro" id="IPR036661">
    <property type="entry name" value="Luciferase-like_sf"/>
</dbReference>
<dbReference type="SUPFAM" id="SSF51679">
    <property type="entry name" value="Bacterial luciferase-like"/>
    <property type="match status" value="1"/>
</dbReference>
<dbReference type="PANTHER" id="PTHR30137">
    <property type="entry name" value="LUCIFERASE-LIKE MONOOXYGENASE"/>
    <property type="match status" value="1"/>
</dbReference>
<sequence length="349" mass="38560">TINERELLKIMNLTLSVVDQSPMRLGGTSADALSESVKLAQIVEKLGYERYWVAEHHNSSSFSGTSPEILVGQIAAKTNSIRVGSGGVMLSHYSSLKIAEQFSVLNSFYPNRIDLGIGRAPGSDRKTAAALSYPKTQPNSDTFPQQIIDLINYLSEDTADSTHPFADIKIQSGTTSKTQPKIWLLGSSDYSAKLAAILGLPFCFADFFGDLQHGPLVSEIYQSNFKPSKDYDSPKFSVAVQALCAPTEEQCEYIASSRNINKASSVMKYDNQGLLPPEQASKFPLTDQAKNFMEQFTKGYVDGNPDQVKEKLLQVSEKYKTKDIGIVTNCYSFEDRVNSYRLIAELNNK</sequence>
<dbReference type="GO" id="GO:0016705">
    <property type="term" value="F:oxidoreductase activity, acting on paired donors, with incorporation or reduction of molecular oxygen"/>
    <property type="evidence" value="ECO:0007669"/>
    <property type="project" value="InterPro"/>
</dbReference>
<proteinExistence type="predicted"/>
<protein>
    <recommendedName>
        <fullName evidence="2">Luciferase-like domain-containing protein</fullName>
    </recommendedName>
</protein>
<dbReference type="InterPro" id="IPR019949">
    <property type="entry name" value="CmoO-like"/>
</dbReference>
<dbReference type="NCBIfam" id="TIGR03558">
    <property type="entry name" value="oxido_grp_1"/>
    <property type="match status" value="1"/>
</dbReference>
<dbReference type="InterPro" id="IPR050766">
    <property type="entry name" value="Bact_Lucif_Oxidored"/>
</dbReference>
<evidence type="ECO:0000259" key="2">
    <source>
        <dbReference type="Pfam" id="PF00296"/>
    </source>
</evidence>
<evidence type="ECO:0000313" key="3">
    <source>
        <dbReference type="EMBL" id="SVC15027.1"/>
    </source>
</evidence>
<feature type="non-terminal residue" evidence="3">
    <location>
        <position position="1"/>
    </location>
</feature>
<accession>A0A382JVP4</accession>
<comment type="similarity">
    <text evidence="1">To bacterial alkanal monooxygenase alpha and beta chains.</text>
</comment>